<dbReference type="Proteomes" id="UP000475582">
    <property type="component" value="Unassembled WGS sequence"/>
</dbReference>
<keyword evidence="1" id="KW-1277">Toxin-antitoxin system</keyword>
<evidence type="ECO:0000313" key="3">
    <source>
        <dbReference type="Proteomes" id="UP000475582"/>
    </source>
</evidence>
<dbReference type="Gene3D" id="3.30.2310.20">
    <property type="entry name" value="RelE-like"/>
    <property type="match status" value="1"/>
</dbReference>
<dbReference type="SUPFAM" id="SSF143011">
    <property type="entry name" value="RelE-like"/>
    <property type="match status" value="1"/>
</dbReference>
<dbReference type="AlphaFoldDB" id="A0A6L6PPY6"/>
<gene>
    <name evidence="2" type="ORF">GM676_24315</name>
</gene>
<dbReference type="NCBIfam" id="TIGR02385">
    <property type="entry name" value="RelE_StbE"/>
    <property type="match status" value="1"/>
</dbReference>
<dbReference type="OrthoDB" id="9801102at2"/>
<comment type="caution">
    <text evidence="2">The sequence shown here is derived from an EMBL/GenBank/DDBJ whole genome shotgun (WGS) entry which is preliminary data.</text>
</comment>
<evidence type="ECO:0000313" key="2">
    <source>
        <dbReference type="EMBL" id="MTV40691.1"/>
    </source>
</evidence>
<proteinExistence type="predicted"/>
<sequence>MWQIIESRKAEKQLRDSAPQDVIRRYETWKDIARHSGSPGLQKINGYHDEALKGNWHGYRSSRLGPKWRVIYQALDDILLIEVVEVNAHVYKKH</sequence>
<dbReference type="RefSeq" id="WP_155466753.1">
    <property type="nucleotide sequence ID" value="NZ_WNKY01000039.1"/>
</dbReference>
<dbReference type="InterPro" id="IPR035093">
    <property type="entry name" value="RelE/ParE_toxin_dom_sf"/>
</dbReference>
<reference evidence="2 3" key="1">
    <citation type="submission" date="2019-11" db="EMBL/GenBank/DDBJ databases">
        <title>Type strains purchased from KCTC, JCM and DSMZ.</title>
        <authorList>
            <person name="Lu H."/>
        </authorList>
    </citation>
    <scope>NUCLEOTIDE SEQUENCE [LARGE SCALE GENOMIC DNA]</scope>
    <source>
        <strain evidence="2 3">KCTC 22382</strain>
    </source>
</reference>
<dbReference type="EMBL" id="WNKY01000039">
    <property type="protein sequence ID" value="MTV40691.1"/>
    <property type="molecule type" value="Genomic_DNA"/>
</dbReference>
<organism evidence="2 3">
    <name type="scientific">Duganella radicis</name>
    <dbReference type="NCBI Taxonomy" id="551988"/>
    <lineage>
        <taxon>Bacteria</taxon>
        <taxon>Pseudomonadati</taxon>
        <taxon>Pseudomonadota</taxon>
        <taxon>Betaproteobacteria</taxon>
        <taxon>Burkholderiales</taxon>
        <taxon>Oxalobacteraceae</taxon>
        <taxon>Telluria group</taxon>
        <taxon>Duganella</taxon>
    </lineage>
</organism>
<dbReference type="InterPro" id="IPR007712">
    <property type="entry name" value="RelE/ParE_toxin"/>
</dbReference>
<evidence type="ECO:0000256" key="1">
    <source>
        <dbReference type="ARBA" id="ARBA00022649"/>
    </source>
</evidence>
<keyword evidence="3" id="KW-1185">Reference proteome</keyword>
<accession>A0A6L6PPY6</accession>
<name>A0A6L6PPY6_9BURK</name>
<protein>
    <submittedName>
        <fullName evidence="2">Type II toxin-antitoxin system mRNA interferase toxin, RelE/StbE family</fullName>
    </submittedName>
</protein>